<keyword evidence="4" id="KW-0788">Thiol protease</keyword>
<evidence type="ECO:0000256" key="2">
    <source>
        <dbReference type="ARBA" id="ARBA00022670"/>
    </source>
</evidence>
<dbReference type="Proteomes" id="UP000515152">
    <property type="component" value="Chromosome 19"/>
</dbReference>
<dbReference type="SMART" id="SM00848">
    <property type="entry name" value="Inhibitor_I29"/>
    <property type="match status" value="1"/>
</dbReference>
<dbReference type="GO" id="GO:0008234">
    <property type="term" value="F:cysteine-type peptidase activity"/>
    <property type="evidence" value="ECO:0007669"/>
    <property type="project" value="UniProtKB-KW"/>
</dbReference>
<sequence>MADRIYDKSGSSTQIPRGLLRSIERFRFNMLGSLLVALFCGTAVALIDPNLDEHWMVWKNTHGKVYRHKIEEFKRRRIWEDYFNMIKEHNVEASLGIHTYKLGMNHMGDLAPEEIIYMLTSTLEPQELELGPRNRPWPLQRSVPESVDCRVKGLVTEVKMQGRCGSCWAFSAVGALEGQLKKTTGTLVSLSAQNLVDCATKYRTSGCHGGFMTNAFHYVIDNQGIESEKDYPYEDRQGQCHYSPRYRAANCTSYKCLPKGDEQALLEAVAHIGPIAVAIDASRLTFIFYRSGVYRDPMCSKDVNHGVLLVGYGTQKGHDYWLVKNSWSKHYGEKGYIKIARNNGNACGIALYPCYPIM</sequence>
<dbReference type="RefSeq" id="XP_012684994.2">
    <property type="nucleotide sequence ID" value="XM_012829540.3"/>
</dbReference>
<dbReference type="FunFam" id="3.90.70.10:FF:000006">
    <property type="entry name" value="Cathepsin S"/>
    <property type="match status" value="1"/>
</dbReference>
<dbReference type="PROSITE" id="PS00139">
    <property type="entry name" value="THIOL_PROTEASE_CYS"/>
    <property type="match status" value="1"/>
</dbReference>
<organism evidence="10 11">
    <name type="scientific">Clupea harengus</name>
    <name type="common">Atlantic herring</name>
    <dbReference type="NCBI Taxonomy" id="7950"/>
    <lineage>
        <taxon>Eukaryota</taxon>
        <taxon>Metazoa</taxon>
        <taxon>Chordata</taxon>
        <taxon>Craniata</taxon>
        <taxon>Vertebrata</taxon>
        <taxon>Euteleostomi</taxon>
        <taxon>Actinopterygii</taxon>
        <taxon>Neopterygii</taxon>
        <taxon>Teleostei</taxon>
        <taxon>Clupei</taxon>
        <taxon>Clupeiformes</taxon>
        <taxon>Clupeoidei</taxon>
        <taxon>Clupeidae</taxon>
        <taxon>Clupea</taxon>
    </lineage>
</organism>
<evidence type="ECO:0000313" key="10">
    <source>
        <dbReference type="Proteomes" id="UP000515152"/>
    </source>
</evidence>
<comment type="similarity">
    <text evidence="1">Belongs to the peptidase C1 family.</text>
</comment>
<protein>
    <submittedName>
        <fullName evidence="11">Cathepsin S-like isoform X1</fullName>
    </submittedName>
</protein>
<dbReference type="PRINTS" id="PR00705">
    <property type="entry name" value="PAPAIN"/>
</dbReference>
<dbReference type="InterPro" id="IPR013201">
    <property type="entry name" value="Prot_inhib_I29"/>
</dbReference>
<dbReference type="InterPro" id="IPR039417">
    <property type="entry name" value="Peptidase_C1A_papain-like"/>
</dbReference>
<dbReference type="GO" id="GO:0006508">
    <property type="term" value="P:proteolysis"/>
    <property type="evidence" value="ECO:0007669"/>
    <property type="project" value="UniProtKB-KW"/>
</dbReference>
<keyword evidence="7" id="KW-0472">Membrane</keyword>
<dbReference type="PROSITE" id="PS00640">
    <property type="entry name" value="THIOL_PROTEASE_ASN"/>
    <property type="match status" value="1"/>
</dbReference>
<reference evidence="11" key="1">
    <citation type="submission" date="2025-08" db="UniProtKB">
        <authorList>
            <consortium name="RefSeq"/>
        </authorList>
    </citation>
    <scope>IDENTIFICATION</scope>
</reference>
<dbReference type="CDD" id="cd02248">
    <property type="entry name" value="Peptidase_C1A"/>
    <property type="match status" value="1"/>
</dbReference>
<evidence type="ECO:0000313" key="11">
    <source>
        <dbReference type="RefSeq" id="XP_012684994.2"/>
    </source>
</evidence>
<keyword evidence="6" id="KW-1015">Disulfide bond</keyword>
<feature type="transmembrane region" description="Helical" evidence="7">
    <location>
        <begin position="26"/>
        <end position="47"/>
    </location>
</feature>
<feature type="domain" description="Peptidase C1A papain C-terminal" evidence="8">
    <location>
        <begin position="143"/>
        <end position="357"/>
    </location>
</feature>
<evidence type="ECO:0000256" key="3">
    <source>
        <dbReference type="ARBA" id="ARBA00022801"/>
    </source>
</evidence>
<dbReference type="AlphaFoldDB" id="A0A6P3VZ60"/>
<dbReference type="InterPro" id="IPR025661">
    <property type="entry name" value="Pept_asp_AS"/>
</dbReference>
<dbReference type="PROSITE" id="PS00639">
    <property type="entry name" value="THIOL_PROTEASE_HIS"/>
    <property type="match status" value="1"/>
</dbReference>
<dbReference type="SUPFAM" id="SSF54001">
    <property type="entry name" value="Cysteine proteinases"/>
    <property type="match status" value="1"/>
</dbReference>
<gene>
    <name evidence="11" type="primary">LOC105902024</name>
</gene>
<proteinExistence type="inferred from homology"/>
<dbReference type="GeneID" id="105902024"/>
<dbReference type="Gene3D" id="3.90.70.10">
    <property type="entry name" value="Cysteine proteinases"/>
    <property type="match status" value="1"/>
</dbReference>
<dbReference type="Pfam" id="PF08246">
    <property type="entry name" value="Inhibitor_I29"/>
    <property type="match status" value="1"/>
</dbReference>
<keyword evidence="7" id="KW-0812">Transmembrane</keyword>
<dbReference type="Pfam" id="PF00112">
    <property type="entry name" value="Peptidase_C1"/>
    <property type="match status" value="1"/>
</dbReference>
<evidence type="ECO:0000259" key="9">
    <source>
        <dbReference type="SMART" id="SM00848"/>
    </source>
</evidence>
<keyword evidence="7" id="KW-1133">Transmembrane helix</keyword>
<evidence type="ECO:0000256" key="7">
    <source>
        <dbReference type="SAM" id="Phobius"/>
    </source>
</evidence>
<dbReference type="KEGG" id="char:105902024"/>
<evidence type="ECO:0000256" key="4">
    <source>
        <dbReference type="ARBA" id="ARBA00022807"/>
    </source>
</evidence>
<dbReference type="InterPro" id="IPR025660">
    <property type="entry name" value="Pept_his_AS"/>
</dbReference>
<keyword evidence="10" id="KW-1185">Reference proteome</keyword>
<keyword evidence="2" id="KW-0645">Protease</keyword>
<keyword evidence="5" id="KW-0865">Zymogen</keyword>
<name>A0A6P3VZ60_CLUHA</name>
<evidence type="ECO:0000259" key="8">
    <source>
        <dbReference type="SMART" id="SM00645"/>
    </source>
</evidence>
<dbReference type="InterPro" id="IPR000668">
    <property type="entry name" value="Peptidase_C1A_C"/>
</dbReference>
<dbReference type="InterPro" id="IPR013128">
    <property type="entry name" value="Peptidase_C1A"/>
</dbReference>
<accession>A0A6P3VZ60</accession>
<dbReference type="InterPro" id="IPR038765">
    <property type="entry name" value="Papain-like_cys_pep_sf"/>
</dbReference>
<dbReference type="InterPro" id="IPR000169">
    <property type="entry name" value="Pept_cys_AS"/>
</dbReference>
<dbReference type="PANTHER" id="PTHR12411">
    <property type="entry name" value="CYSTEINE PROTEASE FAMILY C1-RELATED"/>
    <property type="match status" value="1"/>
</dbReference>
<dbReference type="OrthoDB" id="190265at2759"/>
<dbReference type="SMART" id="SM00645">
    <property type="entry name" value="Pept_C1"/>
    <property type="match status" value="1"/>
</dbReference>
<keyword evidence="3" id="KW-0378">Hydrolase</keyword>
<evidence type="ECO:0000256" key="1">
    <source>
        <dbReference type="ARBA" id="ARBA00008455"/>
    </source>
</evidence>
<evidence type="ECO:0000256" key="6">
    <source>
        <dbReference type="ARBA" id="ARBA00023157"/>
    </source>
</evidence>
<feature type="domain" description="Cathepsin propeptide inhibitor" evidence="9">
    <location>
        <begin position="55"/>
        <end position="115"/>
    </location>
</feature>
<evidence type="ECO:0000256" key="5">
    <source>
        <dbReference type="ARBA" id="ARBA00023145"/>
    </source>
</evidence>